<reference evidence="1" key="1">
    <citation type="submission" date="2022-10" db="EMBL/GenBank/DDBJ databases">
        <title>Complete Genome of Trichothecium roseum strain YXFP-22015, a Plant Pathogen Isolated from Citrus.</title>
        <authorList>
            <person name="Wang Y."/>
            <person name="Zhu L."/>
        </authorList>
    </citation>
    <scope>NUCLEOTIDE SEQUENCE</scope>
    <source>
        <strain evidence="1">YXFP-22015</strain>
    </source>
</reference>
<keyword evidence="2" id="KW-1185">Reference proteome</keyword>
<evidence type="ECO:0000313" key="1">
    <source>
        <dbReference type="EMBL" id="KAI9904290.1"/>
    </source>
</evidence>
<dbReference type="Proteomes" id="UP001163324">
    <property type="component" value="Chromosome 1"/>
</dbReference>
<comment type="caution">
    <text evidence="1">The sequence shown here is derived from an EMBL/GenBank/DDBJ whole genome shotgun (WGS) entry which is preliminary data.</text>
</comment>
<organism evidence="1 2">
    <name type="scientific">Trichothecium roseum</name>
    <dbReference type="NCBI Taxonomy" id="47278"/>
    <lineage>
        <taxon>Eukaryota</taxon>
        <taxon>Fungi</taxon>
        <taxon>Dikarya</taxon>
        <taxon>Ascomycota</taxon>
        <taxon>Pezizomycotina</taxon>
        <taxon>Sordariomycetes</taxon>
        <taxon>Hypocreomycetidae</taxon>
        <taxon>Hypocreales</taxon>
        <taxon>Hypocreales incertae sedis</taxon>
        <taxon>Trichothecium</taxon>
    </lineage>
</organism>
<name>A0ACC0VEN2_9HYPO</name>
<protein>
    <submittedName>
        <fullName evidence="1">Uncharacterized protein</fullName>
    </submittedName>
</protein>
<dbReference type="EMBL" id="CM047940">
    <property type="protein sequence ID" value="KAI9904290.1"/>
    <property type="molecule type" value="Genomic_DNA"/>
</dbReference>
<evidence type="ECO:0000313" key="2">
    <source>
        <dbReference type="Proteomes" id="UP001163324"/>
    </source>
</evidence>
<gene>
    <name evidence="1" type="ORF">N3K66_000819</name>
</gene>
<proteinExistence type="predicted"/>
<sequence>MTRQPSWKDIPRGKQTKQRHLMRLSVFCMKCESLGHASTTTQSCLWIAQNFSQRPGKAYERNVFKQGIHRGFNDLIQAIIPLDFTSPGEERALEIMINNRHLGGVVHDAIQTWINTNEVLGLIDHAFTYHQVDFLVVPAWSWLSVYSAIAGAPTAIIPLGTYTSGLTFGMAIIGREGTYNADARLLELIKLYENDFAQRDAPPSMRYRLDNLYARSRVSLDALERYSRAFETMTR</sequence>
<accession>A0ACC0VEN2</accession>